<dbReference type="EMBL" id="EQ973875">
    <property type="protein sequence ID" value="EEF41074.1"/>
    <property type="molecule type" value="Genomic_DNA"/>
</dbReference>
<keyword evidence="3" id="KW-1185">Reference proteome</keyword>
<feature type="compositionally biased region" description="Basic and acidic residues" evidence="1">
    <location>
        <begin position="7"/>
        <end position="17"/>
    </location>
</feature>
<gene>
    <name evidence="2" type="ORF">RCOM_0756640</name>
</gene>
<sequence length="57" mass="6293">MNGQLHISKESHPEQVHPKAPAYWSTSLSEKEESSLRALGLQITILQLPLVLDKAAT</sequence>
<evidence type="ECO:0000313" key="2">
    <source>
        <dbReference type="EMBL" id="EEF41074.1"/>
    </source>
</evidence>
<dbReference type="AlphaFoldDB" id="B9S5N1"/>
<evidence type="ECO:0000256" key="1">
    <source>
        <dbReference type="SAM" id="MobiDB-lite"/>
    </source>
</evidence>
<feature type="region of interest" description="Disordered" evidence="1">
    <location>
        <begin position="1"/>
        <end position="20"/>
    </location>
</feature>
<accession>B9S5N1</accession>
<protein>
    <submittedName>
        <fullName evidence="2">Uncharacterized protein</fullName>
    </submittedName>
</protein>
<proteinExistence type="predicted"/>
<name>B9S5N1_RICCO</name>
<evidence type="ECO:0000313" key="3">
    <source>
        <dbReference type="Proteomes" id="UP000008311"/>
    </source>
</evidence>
<dbReference type="Proteomes" id="UP000008311">
    <property type="component" value="Unassembled WGS sequence"/>
</dbReference>
<reference evidence="3" key="1">
    <citation type="journal article" date="2010" name="Nat. Biotechnol.">
        <title>Draft genome sequence of the oilseed species Ricinus communis.</title>
        <authorList>
            <person name="Chan A.P."/>
            <person name="Crabtree J."/>
            <person name="Zhao Q."/>
            <person name="Lorenzi H."/>
            <person name="Orvis J."/>
            <person name="Puiu D."/>
            <person name="Melake-Berhan A."/>
            <person name="Jones K.M."/>
            <person name="Redman J."/>
            <person name="Chen G."/>
            <person name="Cahoon E.B."/>
            <person name="Gedil M."/>
            <person name="Stanke M."/>
            <person name="Haas B.J."/>
            <person name="Wortman J.R."/>
            <person name="Fraser-Liggett C.M."/>
            <person name="Ravel J."/>
            <person name="Rabinowicz P.D."/>
        </authorList>
    </citation>
    <scope>NUCLEOTIDE SEQUENCE [LARGE SCALE GENOMIC DNA]</scope>
    <source>
        <strain evidence="3">cv. Hale</strain>
    </source>
</reference>
<dbReference type="InParanoid" id="B9S5N1"/>
<organism evidence="2 3">
    <name type="scientific">Ricinus communis</name>
    <name type="common">Castor bean</name>
    <dbReference type="NCBI Taxonomy" id="3988"/>
    <lineage>
        <taxon>Eukaryota</taxon>
        <taxon>Viridiplantae</taxon>
        <taxon>Streptophyta</taxon>
        <taxon>Embryophyta</taxon>
        <taxon>Tracheophyta</taxon>
        <taxon>Spermatophyta</taxon>
        <taxon>Magnoliopsida</taxon>
        <taxon>eudicotyledons</taxon>
        <taxon>Gunneridae</taxon>
        <taxon>Pentapetalae</taxon>
        <taxon>rosids</taxon>
        <taxon>fabids</taxon>
        <taxon>Malpighiales</taxon>
        <taxon>Euphorbiaceae</taxon>
        <taxon>Acalyphoideae</taxon>
        <taxon>Acalypheae</taxon>
        <taxon>Ricinus</taxon>
    </lineage>
</organism>